<evidence type="ECO:0000313" key="5">
    <source>
        <dbReference type="EMBL" id="CEK80329.1"/>
    </source>
</evidence>
<dbReference type="EMBL" id="HACG01033464">
    <property type="protein sequence ID" value="CEK80329.1"/>
    <property type="molecule type" value="Transcribed_RNA"/>
</dbReference>
<proteinExistence type="predicted"/>
<keyword evidence="1 2" id="KW-0694">RNA-binding</keyword>
<organism evidence="5">
    <name type="scientific">Arion vulgaris</name>
    <dbReference type="NCBI Taxonomy" id="1028688"/>
    <lineage>
        <taxon>Eukaryota</taxon>
        <taxon>Metazoa</taxon>
        <taxon>Spiralia</taxon>
        <taxon>Lophotrochozoa</taxon>
        <taxon>Mollusca</taxon>
        <taxon>Gastropoda</taxon>
        <taxon>Heterobranchia</taxon>
        <taxon>Euthyneura</taxon>
        <taxon>Panpulmonata</taxon>
        <taxon>Eupulmonata</taxon>
        <taxon>Stylommatophora</taxon>
        <taxon>Helicina</taxon>
        <taxon>Arionoidea</taxon>
        <taxon>Arionidae</taxon>
        <taxon>Arion</taxon>
    </lineage>
</organism>
<feature type="region of interest" description="Disordered" evidence="3">
    <location>
        <begin position="45"/>
        <end position="102"/>
    </location>
</feature>
<feature type="compositionally biased region" description="Basic and acidic residues" evidence="3">
    <location>
        <begin position="385"/>
        <end position="394"/>
    </location>
</feature>
<evidence type="ECO:0000256" key="1">
    <source>
        <dbReference type="ARBA" id="ARBA00022884"/>
    </source>
</evidence>
<dbReference type="Pfam" id="PF00076">
    <property type="entry name" value="RRM_1"/>
    <property type="match status" value="1"/>
</dbReference>
<dbReference type="InterPro" id="IPR035979">
    <property type="entry name" value="RBD_domain_sf"/>
</dbReference>
<dbReference type="InterPro" id="IPR000504">
    <property type="entry name" value="RRM_dom"/>
</dbReference>
<evidence type="ECO:0000259" key="4">
    <source>
        <dbReference type="PROSITE" id="PS50102"/>
    </source>
</evidence>
<reference evidence="5" key="1">
    <citation type="submission" date="2014-12" db="EMBL/GenBank/DDBJ databases">
        <title>Insight into the proteome of Arion vulgaris.</title>
        <authorList>
            <person name="Aradska J."/>
            <person name="Bulat T."/>
            <person name="Smidak R."/>
            <person name="Sarate P."/>
            <person name="Gangsoo J."/>
            <person name="Sialana F."/>
            <person name="Bilban M."/>
            <person name="Lubec G."/>
        </authorList>
    </citation>
    <scope>NUCLEOTIDE SEQUENCE</scope>
    <source>
        <tissue evidence="5">Skin</tissue>
    </source>
</reference>
<dbReference type="InterPro" id="IPR051186">
    <property type="entry name" value="RRM_HNRPC/RALY_subfam"/>
</dbReference>
<feature type="compositionally biased region" description="Pro residues" evidence="3">
    <location>
        <begin position="53"/>
        <end position="102"/>
    </location>
</feature>
<sequence>MYGVLIIFVIVNANDLQQKLTFESKQAILILKSIAVNCLMPQNRMRRPHRPPVGHPGMRPPPPPPPGMGHLRPPPMGLPPHLGPPRGPVPGLGMPPMPGMGPPPPGIVSSCTNSNDPESMDSRLFVGNLNTVALSKEDIEGIFIRYGYIFGISVHKGYAFVQFSHPDEARRAGANEDGKNYAGQAIDINIVSQPKNRNTLKRSPSARPVIDAPAKKIRVEHPGTNQSLQRTLVTLSGSADTTKRVAAKPAATKSSPLTAVNKDKASGAKSSVTTTNWPDVLICGVCKLQFTTLHSLAQHKKVPCQLRVSTQAKHEPVNSGDCTDPAVLMCAICDTEFNTAWALCVHCTEEHQLSIYKTEEDQNTNGSDSKEGIIQDIESLENDDDISRSKETGK</sequence>
<name>A0A0B7AH41_9EUPU</name>
<dbReference type="SUPFAM" id="SSF54928">
    <property type="entry name" value="RNA-binding domain, RBD"/>
    <property type="match status" value="1"/>
</dbReference>
<gene>
    <name evidence="5" type="primary">ORF120359</name>
</gene>
<dbReference type="PANTHER" id="PTHR13968:SF26">
    <property type="entry name" value="RRM DOMAIN-CONTAINING PROTEIN"/>
    <property type="match status" value="1"/>
</dbReference>
<dbReference type="GO" id="GO:0003723">
    <property type="term" value="F:RNA binding"/>
    <property type="evidence" value="ECO:0007669"/>
    <property type="project" value="UniProtKB-UniRule"/>
</dbReference>
<dbReference type="PANTHER" id="PTHR13968">
    <property type="entry name" value="HETEROGENEOUS NUCLEAR RIBONUCLEOPROTEIN"/>
    <property type="match status" value="1"/>
</dbReference>
<dbReference type="InterPro" id="IPR012677">
    <property type="entry name" value="Nucleotide-bd_a/b_plait_sf"/>
</dbReference>
<feature type="domain" description="RRM" evidence="4">
    <location>
        <begin position="122"/>
        <end position="193"/>
    </location>
</feature>
<dbReference type="AlphaFoldDB" id="A0A0B7AH41"/>
<dbReference type="PROSITE" id="PS50102">
    <property type="entry name" value="RRM"/>
    <property type="match status" value="1"/>
</dbReference>
<dbReference type="Gene3D" id="3.30.70.330">
    <property type="match status" value="1"/>
</dbReference>
<feature type="region of interest" description="Disordered" evidence="3">
    <location>
        <begin position="358"/>
        <end position="394"/>
    </location>
</feature>
<evidence type="ECO:0000256" key="2">
    <source>
        <dbReference type="PROSITE-ProRule" id="PRU00176"/>
    </source>
</evidence>
<dbReference type="GO" id="GO:0005634">
    <property type="term" value="C:nucleus"/>
    <property type="evidence" value="ECO:0007669"/>
    <property type="project" value="TreeGrafter"/>
</dbReference>
<evidence type="ECO:0000256" key="3">
    <source>
        <dbReference type="SAM" id="MobiDB-lite"/>
    </source>
</evidence>
<accession>A0A0B7AH41</accession>
<dbReference type="SMART" id="SM00360">
    <property type="entry name" value="RRM"/>
    <property type="match status" value="1"/>
</dbReference>
<protein>
    <recommendedName>
        <fullName evidence="4">RRM domain-containing protein</fullName>
    </recommendedName>
</protein>